<dbReference type="SUPFAM" id="SSF53756">
    <property type="entry name" value="UDP-Glycosyltransferase/glycogen phosphorylase"/>
    <property type="match status" value="2"/>
</dbReference>
<dbReference type="PANTHER" id="PTHR21015">
    <property type="entry name" value="UDP-N-ACETYLGLUCOSAMINE--N-ACETYLMURAMYL-(PENTAPEPTIDE) PYROPHOSPHORYL-UNDECAPRENOL N-ACETYLGLUCOSAMINE TRANSFERASE 1"/>
    <property type="match status" value="1"/>
</dbReference>
<feature type="domain" description="Glycosyl transferase family 28 C-terminal" evidence="1">
    <location>
        <begin position="202"/>
        <end position="315"/>
    </location>
</feature>
<name>A0ABM7MBK4_9GAMM</name>
<keyword evidence="3" id="KW-1185">Reference proteome</keyword>
<dbReference type="PANTHER" id="PTHR21015:SF22">
    <property type="entry name" value="GLYCOSYLTRANSFERASE"/>
    <property type="match status" value="1"/>
</dbReference>
<evidence type="ECO:0000313" key="2">
    <source>
        <dbReference type="EMBL" id="BCN92694.1"/>
    </source>
</evidence>
<evidence type="ECO:0000313" key="3">
    <source>
        <dbReference type="Proteomes" id="UP001054820"/>
    </source>
</evidence>
<dbReference type="Proteomes" id="UP001054820">
    <property type="component" value="Chromosome"/>
</dbReference>
<reference evidence="2" key="1">
    <citation type="journal article" date="2022" name="Arch. Microbiol.">
        <title>Thiomicrorhabdus immobilis sp. nov., a mesophilic sulfur-oxidizing bacterium isolated from sediment of a brackish lake in northern Japan.</title>
        <authorList>
            <person name="Kojima H."/>
            <person name="Mochizuki J."/>
            <person name="Kanda M."/>
            <person name="Watanabe T."/>
            <person name="Fukui M."/>
        </authorList>
    </citation>
    <scope>NUCLEOTIDE SEQUENCE</scope>
    <source>
        <strain evidence="2">Am19</strain>
    </source>
</reference>
<accession>A0ABM7MBK4</accession>
<keyword evidence="2" id="KW-0378">Hydrolase</keyword>
<proteinExistence type="predicted"/>
<dbReference type="NCBIfam" id="TIGR03590">
    <property type="entry name" value="PseG"/>
    <property type="match status" value="1"/>
</dbReference>
<dbReference type="Gene3D" id="3.40.50.2000">
    <property type="entry name" value="Glycogen Phosphorylase B"/>
    <property type="match status" value="1"/>
</dbReference>
<dbReference type="Gene3D" id="3.40.50.11190">
    <property type="match status" value="1"/>
</dbReference>
<dbReference type="InterPro" id="IPR020023">
    <property type="entry name" value="PseG"/>
</dbReference>
<gene>
    <name evidence="2" type="primary">rkpO</name>
    <name evidence="2" type="ORF">THMIRHAM_04790</name>
</gene>
<sequence>MKLVFRTDASITIGTGHVMRCLTLAKALAKKGADVQFICRDHVGNLIAKIRQEGFIVRTLNTRSSHSEQTESKEAPRLFHSEWLGVTQQQDANDCHSILEAIQPDWLVVDHYAIDQAWQKALKPNYQNLMVIDDLGDRQHICDLLLDQNYGATADKYQSLVPEHCKILAGAQYALLRPEFAKWRQVSLKRREYEQKVKSILITLGGVDPDNYTGKILHQLAKTELDPNLEITVIMGATAPHFETVKQQAESMNVKTRVKTNVINMAELMANADLAIGAAGATTWERCCLGLPTIQLVIADNQRQIAQALAKDNAIKLLVNIQELPGLVKTAKDWKSAVFHTCKNLTDGLGCQKVIELIR</sequence>
<evidence type="ECO:0000259" key="1">
    <source>
        <dbReference type="Pfam" id="PF04101"/>
    </source>
</evidence>
<dbReference type="RefSeq" id="WP_237262815.1">
    <property type="nucleotide sequence ID" value="NZ_AP024202.1"/>
</dbReference>
<dbReference type="EMBL" id="AP024202">
    <property type="protein sequence ID" value="BCN92694.1"/>
    <property type="molecule type" value="Genomic_DNA"/>
</dbReference>
<dbReference type="InterPro" id="IPR007235">
    <property type="entry name" value="Glyco_trans_28_C"/>
</dbReference>
<dbReference type="Pfam" id="PF04101">
    <property type="entry name" value="Glyco_tran_28_C"/>
    <property type="match status" value="1"/>
</dbReference>
<protein>
    <submittedName>
        <fullName evidence="2">UDP-2,4-diacetamido-2,4,6-trideoxy-beta-L-altropy ranose hydrolase</fullName>
    </submittedName>
</protein>
<dbReference type="GO" id="GO:0016787">
    <property type="term" value="F:hydrolase activity"/>
    <property type="evidence" value="ECO:0007669"/>
    <property type="project" value="UniProtKB-KW"/>
</dbReference>
<organism evidence="2 3">
    <name type="scientific">Thiomicrorhabdus immobilis</name>
    <dbReference type="NCBI Taxonomy" id="2791037"/>
    <lineage>
        <taxon>Bacteria</taxon>
        <taxon>Pseudomonadati</taxon>
        <taxon>Pseudomonadota</taxon>
        <taxon>Gammaproteobacteria</taxon>
        <taxon>Thiotrichales</taxon>
        <taxon>Piscirickettsiaceae</taxon>
        <taxon>Thiomicrorhabdus</taxon>
    </lineage>
</organism>